<protein>
    <submittedName>
        <fullName evidence="2">Uncharacterized protein</fullName>
    </submittedName>
</protein>
<feature type="region of interest" description="Disordered" evidence="1">
    <location>
        <begin position="1"/>
        <end position="30"/>
    </location>
</feature>
<name>A0A0B6YFM7_9EUPU</name>
<organism evidence="2">
    <name type="scientific">Arion vulgaris</name>
    <dbReference type="NCBI Taxonomy" id="1028688"/>
    <lineage>
        <taxon>Eukaryota</taxon>
        <taxon>Metazoa</taxon>
        <taxon>Spiralia</taxon>
        <taxon>Lophotrochozoa</taxon>
        <taxon>Mollusca</taxon>
        <taxon>Gastropoda</taxon>
        <taxon>Heterobranchia</taxon>
        <taxon>Euthyneura</taxon>
        <taxon>Panpulmonata</taxon>
        <taxon>Eupulmonata</taxon>
        <taxon>Stylommatophora</taxon>
        <taxon>Helicina</taxon>
        <taxon>Arionoidea</taxon>
        <taxon>Arionidae</taxon>
        <taxon>Arion</taxon>
    </lineage>
</organism>
<evidence type="ECO:0000313" key="2">
    <source>
        <dbReference type="EMBL" id="CEK54949.1"/>
    </source>
</evidence>
<accession>A0A0B6YFM7</accession>
<sequence>SLAKKPKLSGQAFGTLGRPHGDSSSSLLALSSSSTTQQYDEIAISVEPITELLSAILAAEDEMNDERAEALLCG</sequence>
<dbReference type="EMBL" id="HACG01008084">
    <property type="protein sequence ID" value="CEK54949.1"/>
    <property type="molecule type" value="Transcribed_RNA"/>
</dbReference>
<gene>
    <name evidence="2" type="primary">ORF23995</name>
</gene>
<dbReference type="AlphaFoldDB" id="A0A0B6YFM7"/>
<proteinExistence type="predicted"/>
<feature type="non-terminal residue" evidence="2">
    <location>
        <position position="74"/>
    </location>
</feature>
<reference evidence="2" key="1">
    <citation type="submission" date="2014-12" db="EMBL/GenBank/DDBJ databases">
        <title>Insight into the proteome of Arion vulgaris.</title>
        <authorList>
            <person name="Aradska J."/>
            <person name="Bulat T."/>
            <person name="Smidak R."/>
            <person name="Sarate P."/>
            <person name="Gangsoo J."/>
            <person name="Sialana F."/>
            <person name="Bilban M."/>
            <person name="Lubec G."/>
        </authorList>
    </citation>
    <scope>NUCLEOTIDE SEQUENCE</scope>
    <source>
        <tissue evidence="2">Skin</tissue>
    </source>
</reference>
<evidence type="ECO:0000256" key="1">
    <source>
        <dbReference type="SAM" id="MobiDB-lite"/>
    </source>
</evidence>
<feature type="non-terminal residue" evidence="2">
    <location>
        <position position="1"/>
    </location>
</feature>